<dbReference type="InterPro" id="IPR056280">
    <property type="entry name" value="AIPP2-like_SPOC"/>
</dbReference>
<keyword evidence="5" id="KW-0804">Transcription</keyword>
<evidence type="ECO:0000313" key="7">
    <source>
        <dbReference type="EMBL" id="CAK7326202.1"/>
    </source>
</evidence>
<evidence type="ECO:0000256" key="5">
    <source>
        <dbReference type="ARBA" id="ARBA00023163"/>
    </source>
</evidence>
<dbReference type="AlphaFoldDB" id="A0AAV1QWN9"/>
<feature type="domain" description="AIPP2-like SPOC-like" evidence="6">
    <location>
        <begin position="42"/>
        <end position="165"/>
    </location>
</feature>
<keyword evidence="2" id="KW-0863">Zinc-finger</keyword>
<dbReference type="Pfam" id="PF23121">
    <property type="entry name" value="SPOC_AIPP2"/>
    <property type="match status" value="1"/>
</dbReference>
<dbReference type="GO" id="GO:0140566">
    <property type="term" value="F:histone reader activity"/>
    <property type="evidence" value="ECO:0007669"/>
    <property type="project" value="InterPro"/>
</dbReference>
<gene>
    <name evidence="7" type="ORF">DCAF_LOCUS3898</name>
</gene>
<reference evidence="7 8" key="1">
    <citation type="submission" date="2024-01" db="EMBL/GenBank/DDBJ databases">
        <authorList>
            <person name="Waweru B."/>
        </authorList>
    </citation>
    <scope>NUCLEOTIDE SEQUENCE [LARGE SCALE GENOMIC DNA]</scope>
</reference>
<evidence type="ECO:0000313" key="8">
    <source>
        <dbReference type="Proteomes" id="UP001314170"/>
    </source>
</evidence>
<keyword evidence="8" id="KW-1185">Reference proteome</keyword>
<name>A0AAV1QWN9_9ROSI</name>
<evidence type="ECO:0000256" key="1">
    <source>
        <dbReference type="ARBA" id="ARBA00022723"/>
    </source>
</evidence>
<dbReference type="PANTHER" id="PTHR33304:SF36">
    <property type="entry name" value="GB|AAF26970.1-RELATED"/>
    <property type="match status" value="1"/>
</dbReference>
<dbReference type="Proteomes" id="UP001314170">
    <property type="component" value="Unassembled WGS sequence"/>
</dbReference>
<keyword evidence="1" id="KW-0479">Metal-binding</keyword>
<dbReference type="GO" id="GO:0034244">
    <property type="term" value="P:negative regulation of transcription elongation by RNA polymerase II"/>
    <property type="evidence" value="ECO:0007669"/>
    <property type="project" value="InterPro"/>
</dbReference>
<dbReference type="InterPro" id="IPR049914">
    <property type="entry name" value="PHD1-3/5-6"/>
</dbReference>
<sequence>MPWRLNGILSPGAPPIHPEGAPTIKPNFHKNLSNVPALEAPWRGSFEVLDMDKVDSDMKLCEGFVAHSPAIVSRKAYEFSRQIAGVMQFKLHPCSNFGPEIFQAISPDVNNIALYFYPGKFERSMKKYSTLLKYIEKNNLVMRSQMGSVELFVFASKLLPLESQSDFSQTLERRIMLGPTSLLPCETACQEQFQEAVLMQRIHPLDANTQSLSAA</sequence>
<evidence type="ECO:0000256" key="2">
    <source>
        <dbReference type="ARBA" id="ARBA00022771"/>
    </source>
</evidence>
<keyword evidence="3" id="KW-0862">Zinc</keyword>
<dbReference type="GO" id="GO:0008270">
    <property type="term" value="F:zinc ion binding"/>
    <property type="evidence" value="ECO:0007669"/>
    <property type="project" value="UniProtKB-KW"/>
</dbReference>
<protein>
    <recommendedName>
        <fullName evidence="6">AIPP2-like SPOC-like domain-containing protein</fullName>
    </recommendedName>
</protein>
<proteinExistence type="predicted"/>
<dbReference type="EMBL" id="CAWUPB010000851">
    <property type="protein sequence ID" value="CAK7326202.1"/>
    <property type="molecule type" value="Genomic_DNA"/>
</dbReference>
<comment type="caution">
    <text evidence="7">The sequence shown here is derived from an EMBL/GenBank/DDBJ whole genome shotgun (WGS) entry which is preliminary data.</text>
</comment>
<organism evidence="7 8">
    <name type="scientific">Dovyalis caffra</name>
    <dbReference type="NCBI Taxonomy" id="77055"/>
    <lineage>
        <taxon>Eukaryota</taxon>
        <taxon>Viridiplantae</taxon>
        <taxon>Streptophyta</taxon>
        <taxon>Embryophyta</taxon>
        <taxon>Tracheophyta</taxon>
        <taxon>Spermatophyta</taxon>
        <taxon>Magnoliopsida</taxon>
        <taxon>eudicotyledons</taxon>
        <taxon>Gunneridae</taxon>
        <taxon>Pentapetalae</taxon>
        <taxon>rosids</taxon>
        <taxon>fabids</taxon>
        <taxon>Malpighiales</taxon>
        <taxon>Salicaceae</taxon>
        <taxon>Flacourtieae</taxon>
        <taxon>Dovyalis</taxon>
    </lineage>
</organism>
<accession>A0AAV1QWN9</accession>
<keyword evidence="4" id="KW-0805">Transcription regulation</keyword>
<evidence type="ECO:0000256" key="4">
    <source>
        <dbReference type="ARBA" id="ARBA00023015"/>
    </source>
</evidence>
<evidence type="ECO:0000259" key="6">
    <source>
        <dbReference type="Pfam" id="PF23121"/>
    </source>
</evidence>
<evidence type="ECO:0000256" key="3">
    <source>
        <dbReference type="ARBA" id="ARBA00022833"/>
    </source>
</evidence>
<dbReference type="PANTHER" id="PTHR33304">
    <property type="match status" value="1"/>
</dbReference>